<dbReference type="InterPro" id="IPR051594">
    <property type="entry name" value="KRIT1/FRMD8"/>
</dbReference>
<dbReference type="PANTHER" id="PTHR13283">
    <property type="entry name" value="KREV INTERACTION TRAPPED 1-RELATED"/>
    <property type="match status" value="1"/>
</dbReference>
<evidence type="ECO:0000313" key="3">
    <source>
        <dbReference type="EMBL" id="RKP02122.1"/>
    </source>
</evidence>
<dbReference type="PANTHER" id="PTHR13283:SF10">
    <property type="entry name" value="FERM DOMAIN-CONTAINING PROTEIN 8"/>
    <property type="match status" value="1"/>
</dbReference>
<evidence type="ECO:0000313" key="2">
    <source>
        <dbReference type="EMBL" id="RKO96558.1"/>
    </source>
</evidence>
<dbReference type="Pfam" id="PF00373">
    <property type="entry name" value="FERM_M"/>
    <property type="match status" value="1"/>
</dbReference>
<evidence type="ECO:0000313" key="5">
    <source>
        <dbReference type="Proteomes" id="UP000274922"/>
    </source>
</evidence>
<dbReference type="Gene3D" id="3.10.20.90">
    <property type="entry name" value="Phosphatidylinositol 3-kinase Catalytic Subunit, Chain A, domain 1"/>
    <property type="match status" value="1"/>
</dbReference>
<feature type="domain" description="FERM" evidence="1">
    <location>
        <begin position="64"/>
        <end position="268"/>
    </location>
</feature>
<sequence>MGAAKGPSGKGAPTTGVVKRVNTVHAARKPAQEIQKRSPDAAREAAWLPPLQRHVRPDGSVEYVTVRVRVLSGDTDHDFNAKFPDGPIEARDITDVIAAKEGLTSLSAALFSLWIVGKDLEIQLQPDMDIFVIMCKWYQFMMQYAHFPEASNPNDSINRHWFIYRREASLSRQLEITCKEDVAIKLLYGEAKRNIHSGRWPCSIGDAISLAALQLQSISGDYHVKKNPHGYLSRNDAYKNFIPRHLHGKLKPSKWEAALTMQYKENSG</sequence>
<name>A0A4P9WWL0_9FUNG</name>
<dbReference type="EMBL" id="ML014151">
    <property type="protein sequence ID" value="RKP02122.1"/>
    <property type="molecule type" value="Genomic_DNA"/>
</dbReference>
<proteinExistence type="predicted"/>
<reference evidence="3" key="2">
    <citation type="submission" date="2018-04" db="EMBL/GenBank/DDBJ databases">
        <title>Leveraging single-cell genomics to expand the Fungal Tree of Life.</title>
        <authorList>
            <consortium name="DOE Joint Genome Institute"/>
            <person name="Ahrendt S.R."/>
            <person name="Quandt C.A."/>
            <person name="Ciobanu D."/>
            <person name="Clum A."/>
            <person name="Salamov A."/>
            <person name="Andreopoulos B."/>
            <person name="Cheng J.-F."/>
            <person name="Woyke T."/>
            <person name="Pelin A."/>
            <person name="Henrissat B."/>
            <person name="Benny G.L."/>
            <person name="Smith M.E."/>
            <person name="James T.Y."/>
            <person name="Grigoriev I.V."/>
        </authorList>
    </citation>
    <scope>NUCLEOTIDE SEQUENCE</scope>
    <source>
        <strain evidence="3">ATCC 52028</strain>
    </source>
</reference>
<evidence type="ECO:0000313" key="4">
    <source>
        <dbReference type="Proteomes" id="UP000268535"/>
    </source>
</evidence>
<protein>
    <recommendedName>
        <fullName evidence="1">FERM domain-containing protein</fullName>
    </recommendedName>
</protein>
<gene>
    <name evidence="2" type="ORF">CAUPRSCDRAFT_7994</name>
    <name evidence="3" type="ORF">CXG81DRAFT_11181</name>
</gene>
<feature type="non-terminal residue" evidence="2">
    <location>
        <position position="268"/>
    </location>
</feature>
<evidence type="ECO:0000259" key="1">
    <source>
        <dbReference type="PROSITE" id="PS50057"/>
    </source>
</evidence>
<dbReference type="EMBL" id="ML009830">
    <property type="protein sequence ID" value="RKO96558.1"/>
    <property type="molecule type" value="Genomic_DNA"/>
</dbReference>
<dbReference type="PROSITE" id="PS50057">
    <property type="entry name" value="FERM_3"/>
    <property type="match status" value="1"/>
</dbReference>
<organism evidence="2 4">
    <name type="scientific">Caulochytrium protostelioides</name>
    <dbReference type="NCBI Taxonomy" id="1555241"/>
    <lineage>
        <taxon>Eukaryota</taxon>
        <taxon>Fungi</taxon>
        <taxon>Fungi incertae sedis</taxon>
        <taxon>Chytridiomycota</taxon>
        <taxon>Chytridiomycota incertae sedis</taxon>
        <taxon>Chytridiomycetes</taxon>
        <taxon>Caulochytriales</taxon>
        <taxon>Caulochytriaceae</taxon>
        <taxon>Caulochytrium</taxon>
    </lineage>
</organism>
<dbReference type="InterPro" id="IPR019748">
    <property type="entry name" value="FERM_central"/>
</dbReference>
<dbReference type="STRING" id="1555241.A0A4P9WWL0"/>
<dbReference type="InterPro" id="IPR000299">
    <property type="entry name" value="FERM_domain"/>
</dbReference>
<accession>A0A4P9WWL0</accession>
<dbReference type="CDD" id="cd14473">
    <property type="entry name" value="FERM_B-lobe"/>
    <property type="match status" value="1"/>
</dbReference>
<dbReference type="Proteomes" id="UP000268535">
    <property type="component" value="Unassembled WGS sequence"/>
</dbReference>
<dbReference type="InterPro" id="IPR035963">
    <property type="entry name" value="FERM_2"/>
</dbReference>
<dbReference type="AlphaFoldDB" id="A0A4P9WWL0"/>
<dbReference type="SUPFAM" id="SSF47031">
    <property type="entry name" value="Second domain of FERM"/>
    <property type="match status" value="1"/>
</dbReference>
<keyword evidence="5" id="KW-1185">Reference proteome</keyword>
<dbReference type="Gene3D" id="1.20.80.10">
    <property type="match status" value="1"/>
</dbReference>
<dbReference type="InterPro" id="IPR014352">
    <property type="entry name" value="FERM/acyl-CoA-bd_prot_sf"/>
</dbReference>
<dbReference type="Proteomes" id="UP000274922">
    <property type="component" value="Unassembled WGS sequence"/>
</dbReference>
<dbReference type="OrthoDB" id="2142533at2759"/>
<reference evidence="2" key="3">
    <citation type="submission" date="2018-08" db="EMBL/GenBank/DDBJ databases">
        <title>Leveraging single-cell genomics to expand the Fungal Tree of Life.</title>
        <authorList>
            <consortium name="DOE Joint Genome Institute"/>
            <person name="Ahrendt S.R."/>
            <person name="Quandt C.A."/>
            <person name="Ciobanu D."/>
            <person name="Clum A."/>
            <person name="Salamov A."/>
            <person name="Andreopoulos B."/>
            <person name="Cheng J.-F."/>
            <person name="Woyke T."/>
            <person name="Pelin A."/>
            <person name="Henrissat B."/>
            <person name="Reynolds N."/>
            <person name="Benny G.L."/>
            <person name="Smith M.E."/>
            <person name="James T.Y."/>
            <person name="Grigoriev I.V."/>
        </authorList>
    </citation>
    <scope>NUCLEOTIDE SEQUENCE</scope>
    <source>
        <strain evidence="2">ATCC 52028</strain>
    </source>
</reference>
<dbReference type="GO" id="GO:0005886">
    <property type="term" value="C:plasma membrane"/>
    <property type="evidence" value="ECO:0007669"/>
    <property type="project" value="TreeGrafter"/>
</dbReference>
<reference evidence="4 5" key="1">
    <citation type="journal article" date="2018" name="Nat. Microbiol.">
        <title>Leveraging single-cell genomics to expand the fungal tree of life.</title>
        <authorList>
            <person name="Ahrendt S.R."/>
            <person name="Quandt C.A."/>
            <person name="Ciobanu D."/>
            <person name="Clum A."/>
            <person name="Salamov A."/>
            <person name="Andreopoulos B."/>
            <person name="Cheng J.F."/>
            <person name="Woyke T."/>
            <person name="Pelin A."/>
            <person name="Henrissat B."/>
            <person name="Reynolds N.K."/>
            <person name="Benny G.L."/>
            <person name="Smith M.E."/>
            <person name="James T.Y."/>
            <person name="Grigoriev I.V."/>
        </authorList>
    </citation>
    <scope>NUCLEOTIDE SEQUENCE [LARGE SCALE GENOMIC DNA]</scope>
    <source>
        <strain evidence="4 5">ATCC 52028</strain>
    </source>
</reference>